<evidence type="ECO:0000256" key="1">
    <source>
        <dbReference type="SAM" id="MobiDB-lite"/>
    </source>
</evidence>
<proteinExistence type="predicted"/>
<dbReference type="EMBL" id="JBEAFC010000007">
    <property type="protein sequence ID" value="KAL1550301.1"/>
    <property type="molecule type" value="Genomic_DNA"/>
</dbReference>
<accession>A0ABD1H5N2</accession>
<reference evidence="2 3" key="1">
    <citation type="submission" date="2024-06" db="EMBL/GenBank/DDBJ databases">
        <title>A chromosome level genome sequence of Diviner's sage (Salvia divinorum).</title>
        <authorList>
            <person name="Ford S.A."/>
            <person name="Ro D.-K."/>
            <person name="Ness R.W."/>
            <person name="Phillips M.A."/>
        </authorList>
    </citation>
    <scope>NUCLEOTIDE SEQUENCE [LARGE SCALE GENOMIC DNA]</scope>
    <source>
        <strain evidence="2">SAF-2024a</strain>
        <tissue evidence="2">Leaf</tissue>
    </source>
</reference>
<name>A0ABD1H5N2_SALDI</name>
<dbReference type="AlphaFoldDB" id="A0ABD1H5N2"/>
<sequence length="164" mass="18706">MGANSTGRQRLKVYAHNVLAFQGDMEIQTNENDYRPSFEDFPFDVNTPVAEIADVNDTSSGKQRDIHKQTKSKRRKESTDSSLIEFLPTFHAETNSRLELISARICYEFDMGKARQEVFDKLGTVDGLTLDQRYELCDILGDKSQSLESSGYVLCLIEHNWKDS</sequence>
<organism evidence="2 3">
    <name type="scientific">Salvia divinorum</name>
    <name type="common">Maria pastora</name>
    <name type="synonym">Diviner's sage</name>
    <dbReference type="NCBI Taxonomy" id="28513"/>
    <lineage>
        <taxon>Eukaryota</taxon>
        <taxon>Viridiplantae</taxon>
        <taxon>Streptophyta</taxon>
        <taxon>Embryophyta</taxon>
        <taxon>Tracheophyta</taxon>
        <taxon>Spermatophyta</taxon>
        <taxon>Magnoliopsida</taxon>
        <taxon>eudicotyledons</taxon>
        <taxon>Gunneridae</taxon>
        <taxon>Pentapetalae</taxon>
        <taxon>asterids</taxon>
        <taxon>lamiids</taxon>
        <taxon>Lamiales</taxon>
        <taxon>Lamiaceae</taxon>
        <taxon>Nepetoideae</taxon>
        <taxon>Mentheae</taxon>
        <taxon>Salviinae</taxon>
        <taxon>Salvia</taxon>
        <taxon>Salvia subgen. Calosphace</taxon>
    </lineage>
</organism>
<comment type="caution">
    <text evidence="2">The sequence shown here is derived from an EMBL/GenBank/DDBJ whole genome shotgun (WGS) entry which is preliminary data.</text>
</comment>
<gene>
    <name evidence="2" type="ORF">AAHA92_18282</name>
</gene>
<feature type="region of interest" description="Disordered" evidence="1">
    <location>
        <begin position="55"/>
        <end position="78"/>
    </location>
</feature>
<evidence type="ECO:0000313" key="3">
    <source>
        <dbReference type="Proteomes" id="UP001567538"/>
    </source>
</evidence>
<evidence type="ECO:0000313" key="2">
    <source>
        <dbReference type="EMBL" id="KAL1550301.1"/>
    </source>
</evidence>
<protein>
    <submittedName>
        <fullName evidence="2">Uncharacterized protein</fullName>
    </submittedName>
</protein>
<keyword evidence="3" id="KW-1185">Reference proteome</keyword>
<dbReference type="Proteomes" id="UP001567538">
    <property type="component" value="Unassembled WGS sequence"/>
</dbReference>